<evidence type="ECO:0000259" key="12">
    <source>
        <dbReference type="PROSITE" id="PS50865"/>
    </source>
</evidence>
<evidence type="ECO:0000256" key="7">
    <source>
        <dbReference type="ARBA" id="ARBA00093423"/>
    </source>
</evidence>
<evidence type="ECO:0000256" key="2">
    <source>
        <dbReference type="ARBA" id="ARBA00022679"/>
    </source>
</evidence>
<dbReference type="Gene3D" id="6.10.140.2220">
    <property type="match status" value="1"/>
</dbReference>
<evidence type="ECO:0000256" key="1">
    <source>
        <dbReference type="ARBA" id="ARBA00022603"/>
    </source>
</evidence>
<accession>A0A9P0GBE6</accession>
<dbReference type="GO" id="GO:0008270">
    <property type="term" value="F:zinc ion binding"/>
    <property type="evidence" value="ECO:0007669"/>
    <property type="project" value="UniProtKB-KW"/>
</dbReference>
<dbReference type="GO" id="GO:0005634">
    <property type="term" value="C:nucleus"/>
    <property type="evidence" value="ECO:0007669"/>
    <property type="project" value="TreeGrafter"/>
</dbReference>
<comment type="function">
    <text evidence="7">Protein-lysine N-methyltransferase. Monomethylates PRMT5, modulating its transcriptional activity. May also act as a histone methyltransferase. Plays a critical role in cardiac development. Acts as a key epigenetic regulator of gene expression during cardiac development via its dual activities as a methyltransferase and negative regulator of HDAC1.</text>
</comment>
<evidence type="ECO:0000313" key="13">
    <source>
        <dbReference type="EMBL" id="CAH1109369.1"/>
    </source>
</evidence>
<dbReference type="Gene3D" id="1.10.220.160">
    <property type="match status" value="1"/>
</dbReference>
<evidence type="ECO:0000313" key="14">
    <source>
        <dbReference type="Proteomes" id="UP001153636"/>
    </source>
</evidence>
<dbReference type="AlphaFoldDB" id="A0A9P0GBE6"/>
<evidence type="ECO:0000256" key="4">
    <source>
        <dbReference type="ARBA" id="ARBA00022723"/>
    </source>
</evidence>
<evidence type="ECO:0000259" key="11">
    <source>
        <dbReference type="PROSITE" id="PS50280"/>
    </source>
</evidence>
<evidence type="ECO:0000256" key="5">
    <source>
        <dbReference type="ARBA" id="ARBA00022771"/>
    </source>
</evidence>
<dbReference type="SUPFAM" id="SSF48452">
    <property type="entry name" value="TPR-like"/>
    <property type="match status" value="1"/>
</dbReference>
<dbReference type="GO" id="GO:0005737">
    <property type="term" value="C:cytoplasm"/>
    <property type="evidence" value="ECO:0007669"/>
    <property type="project" value="TreeGrafter"/>
</dbReference>
<dbReference type="InterPro" id="IPR052097">
    <property type="entry name" value="SET-MYND_domain_protein"/>
</dbReference>
<dbReference type="GO" id="GO:0032259">
    <property type="term" value="P:methylation"/>
    <property type="evidence" value="ECO:0007669"/>
    <property type="project" value="UniProtKB-KW"/>
</dbReference>
<evidence type="ECO:0000256" key="9">
    <source>
        <dbReference type="ARBA" id="ARBA00093680"/>
    </source>
</evidence>
<dbReference type="Proteomes" id="UP001153636">
    <property type="component" value="Chromosome 4"/>
</dbReference>
<dbReference type="EMBL" id="OV651816">
    <property type="protein sequence ID" value="CAH1109369.1"/>
    <property type="molecule type" value="Genomic_DNA"/>
</dbReference>
<sequence>MKKTQSANSIFQDLLQEIQQKNEVKLISDTFSKLKSNCERVTFVHELLEKNKLLPKLIFDKKCDEAAVRLREEGNLKFKKKRLKEAVDFYTESMGYSCSFENYSKALANRSAALFELELYEECLNDINKALEHHYPDDLKSKLLRRKEKVLQYKSSDDENKYFNPIPDILDDLKSNYIQCASNSVEIKYSESQGRHIVATKNINIGEILAVETPFSQILVSEYFNHCHNCLKLCYNLLPCEHCTRSFYCNENCRKNALKYHKYECNILKTLLSLKLDKMKLLPLKISLSVKNLYPTISQITQLDPNEIYKSDEYKEIHNLIGNTDTRTVADLFERSTTAAVIFSLIKNNADFFSSDEDETIFKELLLLHFQTASCNFHEISELSKNEGGYYETEEIGAGAFSFLSLFNHSCNPNVVRHCHGDAVVVRAIRSIEKGEQCYDNYGYHFAVMPKLHRIQNLKKQYFFDCNCNVCENNWPLLSDLPFTDVETGVTAEDITSLRKGNKKIAEDVLVKLLPKMQKLEKVQPNKLFFEMQEVLKQCYALLGNVRRY</sequence>
<dbReference type="CDD" id="cd10536">
    <property type="entry name" value="SET_SMYD4"/>
    <property type="match status" value="1"/>
</dbReference>
<dbReference type="PANTHER" id="PTHR46165">
    <property type="entry name" value="SET AND MYND DOMAIN-CONTAINING PROTEIN 4"/>
    <property type="match status" value="1"/>
</dbReference>
<evidence type="ECO:0000256" key="3">
    <source>
        <dbReference type="ARBA" id="ARBA00022691"/>
    </source>
</evidence>
<keyword evidence="6" id="KW-0862">Zinc</keyword>
<dbReference type="PANTHER" id="PTHR46165:SF6">
    <property type="entry name" value="SET AND MYND DOMAIN-CONTAINING PROTEIN 4-LIKE PROTEIN"/>
    <property type="match status" value="1"/>
</dbReference>
<evidence type="ECO:0000256" key="6">
    <source>
        <dbReference type="ARBA" id="ARBA00022833"/>
    </source>
</evidence>
<dbReference type="SUPFAM" id="SSF82199">
    <property type="entry name" value="SET domain"/>
    <property type="match status" value="1"/>
</dbReference>
<dbReference type="InterPro" id="IPR044421">
    <property type="entry name" value="SMYD4_SET"/>
</dbReference>
<keyword evidence="1" id="KW-0489">Methyltransferase</keyword>
<keyword evidence="14" id="KW-1185">Reference proteome</keyword>
<dbReference type="PROSITE" id="PS50280">
    <property type="entry name" value="SET"/>
    <property type="match status" value="1"/>
</dbReference>
<dbReference type="GO" id="GO:0008757">
    <property type="term" value="F:S-adenosylmethionine-dependent methyltransferase activity"/>
    <property type="evidence" value="ECO:0007669"/>
    <property type="project" value="UniProtKB-ARBA"/>
</dbReference>
<evidence type="ECO:0000256" key="8">
    <source>
        <dbReference type="ARBA" id="ARBA00093635"/>
    </source>
</evidence>
<dbReference type="GO" id="GO:0042826">
    <property type="term" value="F:histone deacetylase binding"/>
    <property type="evidence" value="ECO:0007669"/>
    <property type="project" value="TreeGrafter"/>
</dbReference>
<dbReference type="GO" id="GO:0008170">
    <property type="term" value="F:N-methyltransferase activity"/>
    <property type="evidence" value="ECO:0007669"/>
    <property type="project" value="UniProtKB-ARBA"/>
</dbReference>
<dbReference type="SUPFAM" id="SSF144232">
    <property type="entry name" value="HIT/MYND zinc finger-like"/>
    <property type="match status" value="1"/>
</dbReference>
<dbReference type="OrthoDB" id="5945798at2759"/>
<feature type="domain" description="SET" evidence="11">
    <location>
        <begin position="183"/>
        <end position="443"/>
    </location>
</feature>
<dbReference type="InterPro" id="IPR001214">
    <property type="entry name" value="SET_dom"/>
</dbReference>
<gene>
    <name evidence="13" type="ORF">PSYICH_LOCUS10646</name>
</gene>
<reference evidence="13" key="1">
    <citation type="submission" date="2022-01" db="EMBL/GenBank/DDBJ databases">
        <authorList>
            <person name="King R."/>
        </authorList>
    </citation>
    <scope>NUCLEOTIDE SEQUENCE</scope>
</reference>
<feature type="domain" description="MYND-type" evidence="12">
    <location>
        <begin position="227"/>
        <end position="265"/>
    </location>
</feature>
<dbReference type="GO" id="GO:0008276">
    <property type="term" value="F:protein methyltransferase activity"/>
    <property type="evidence" value="ECO:0007669"/>
    <property type="project" value="UniProtKB-ARBA"/>
</dbReference>
<proteinExistence type="predicted"/>
<protein>
    <recommendedName>
        <fullName evidence="8">Protein-lysine N-methyltransferase SMYD4</fullName>
    </recommendedName>
    <alternativeName>
        <fullName evidence="9">SET and MYND domain-containing protein 4</fullName>
    </alternativeName>
</protein>
<evidence type="ECO:0000256" key="10">
    <source>
        <dbReference type="PROSITE-ProRule" id="PRU00134"/>
    </source>
</evidence>
<dbReference type="InterPro" id="IPR046341">
    <property type="entry name" value="SET_dom_sf"/>
</dbReference>
<dbReference type="PROSITE" id="PS50865">
    <property type="entry name" value="ZF_MYND_2"/>
    <property type="match status" value="1"/>
</dbReference>
<dbReference type="Gene3D" id="2.170.270.10">
    <property type="entry name" value="SET domain"/>
    <property type="match status" value="1"/>
</dbReference>
<keyword evidence="5 10" id="KW-0863">Zinc-finger</keyword>
<name>A0A9P0GBE6_9CUCU</name>
<keyword evidence="2" id="KW-0808">Transferase</keyword>
<dbReference type="Pfam" id="PF00856">
    <property type="entry name" value="SET"/>
    <property type="match status" value="1"/>
</dbReference>
<keyword evidence="4" id="KW-0479">Metal-binding</keyword>
<dbReference type="InterPro" id="IPR011990">
    <property type="entry name" value="TPR-like_helical_dom_sf"/>
</dbReference>
<keyword evidence="3" id="KW-0949">S-adenosyl-L-methionine</keyword>
<dbReference type="Pfam" id="PF01753">
    <property type="entry name" value="zf-MYND"/>
    <property type="match status" value="1"/>
</dbReference>
<dbReference type="Gene3D" id="1.25.40.10">
    <property type="entry name" value="Tetratricopeptide repeat domain"/>
    <property type="match status" value="1"/>
</dbReference>
<organism evidence="13 14">
    <name type="scientific">Psylliodes chrysocephalus</name>
    <dbReference type="NCBI Taxonomy" id="3402493"/>
    <lineage>
        <taxon>Eukaryota</taxon>
        <taxon>Metazoa</taxon>
        <taxon>Ecdysozoa</taxon>
        <taxon>Arthropoda</taxon>
        <taxon>Hexapoda</taxon>
        <taxon>Insecta</taxon>
        <taxon>Pterygota</taxon>
        <taxon>Neoptera</taxon>
        <taxon>Endopterygota</taxon>
        <taxon>Coleoptera</taxon>
        <taxon>Polyphaga</taxon>
        <taxon>Cucujiformia</taxon>
        <taxon>Chrysomeloidea</taxon>
        <taxon>Chrysomelidae</taxon>
        <taxon>Galerucinae</taxon>
        <taxon>Alticini</taxon>
        <taxon>Psylliodes</taxon>
    </lineage>
</organism>
<dbReference type="InterPro" id="IPR002893">
    <property type="entry name" value="Znf_MYND"/>
</dbReference>